<name>Q55GE8_DICDI</name>
<proteinExistence type="predicted"/>
<dbReference type="HOGENOM" id="CLU_991854_0_0_1"/>
<dbReference type="dictyBase" id="DDB_G0267702"/>
<dbReference type="AlphaFoldDB" id="Q55GE8"/>
<gene>
    <name evidence="1" type="ORF">DDB_G0267702</name>
</gene>
<dbReference type="FunCoup" id="Q55GE8">
    <property type="interactions" value="4"/>
</dbReference>
<dbReference type="EMBL" id="AAFI02000003">
    <property type="protein sequence ID" value="EAL73304.1"/>
    <property type="molecule type" value="Genomic_DNA"/>
</dbReference>
<protein>
    <submittedName>
        <fullName evidence="1">Uncharacterized protein</fullName>
    </submittedName>
</protein>
<dbReference type="PaxDb" id="44689-DDB0189474"/>
<reference evidence="1 2" key="1">
    <citation type="journal article" date="2005" name="Nature">
        <title>The genome of the social amoeba Dictyostelium discoideum.</title>
        <authorList>
            <consortium name="The Dictyostelium discoideum Sequencing Consortium"/>
            <person name="Eichinger L."/>
            <person name="Pachebat J.A."/>
            <person name="Glockner G."/>
            <person name="Rajandream M.A."/>
            <person name="Sucgang R."/>
            <person name="Berriman M."/>
            <person name="Song J."/>
            <person name="Olsen R."/>
            <person name="Szafranski K."/>
            <person name="Xu Q."/>
            <person name="Tunggal B."/>
            <person name="Kummerfeld S."/>
            <person name="Madera M."/>
            <person name="Konfortov B.A."/>
            <person name="Rivero F."/>
            <person name="Bankier A.T."/>
            <person name="Lehmann R."/>
            <person name="Hamlin N."/>
            <person name="Davies R."/>
            <person name="Gaudet P."/>
            <person name="Fey P."/>
            <person name="Pilcher K."/>
            <person name="Chen G."/>
            <person name="Saunders D."/>
            <person name="Sodergren E."/>
            <person name="Davis P."/>
            <person name="Kerhornou A."/>
            <person name="Nie X."/>
            <person name="Hall N."/>
            <person name="Anjard C."/>
            <person name="Hemphill L."/>
            <person name="Bason N."/>
            <person name="Farbrother P."/>
            <person name="Desany B."/>
            <person name="Just E."/>
            <person name="Morio T."/>
            <person name="Rost R."/>
            <person name="Churcher C."/>
            <person name="Cooper J."/>
            <person name="Haydock S."/>
            <person name="van Driessche N."/>
            <person name="Cronin A."/>
            <person name="Goodhead I."/>
            <person name="Muzny D."/>
            <person name="Mourier T."/>
            <person name="Pain A."/>
            <person name="Lu M."/>
            <person name="Harper D."/>
            <person name="Lindsay R."/>
            <person name="Hauser H."/>
            <person name="James K."/>
            <person name="Quiles M."/>
            <person name="Madan Babu M."/>
            <person name="Saito T."/>
            <person name="Buchrieser C."/>
            <person name="Wardroper A."/>
            <person name="Felder M."/>
            <person name="Thangavelu M."/>
            <person name="Johnson D."/>
            <person name="Knights A."/>
            <person name="Loulseged H."/>
            <person name="Mungall K."/>
            <person name="Oliver K."/>
            <person name="Price C."/>
            <person name="Quail M.A."/>
            <person name="Urushihara H."/>
            <person name="Hernandez J."/>
            <person name="Rabbinowitsch E."/>
            <person name="Steffen D."/>
            <person name="Sanders M."/>
            <person name="Ma J."/>
            <person name="Kohara Y."/>
            <person name="Sharp S."/>
            <person name="Simmonds M."/>
            <person name="Spiegler S."/>
            <person name="Tivey A."/>
            <person name="Sugano S."/>
            <person name="White B."/>
            <person name="Walker D."/>
            <person name="Woodward J."/>
            <person name="Winckler T."/>
            <person name="Tanaka Y."/>
            <person name="Shaulsky G."/>
            <person name="Schleicher M."/>
            <person name="Weinstock G."/>
            <person name="Rosenthal A."/>
            <person name="Cox E.C."/>
            <person name="Chisholm R.L."/>
            <person name="Gibbs R."/>
            <person name="Loomis W.F."/>
            <person name="Platzer M."/>
            <person name="Kay R.R."/>
            <person name="Williams J."/>
            <person name="Dear P.H."/>
            <person name="Noegel A.A."/>
            <person name="Barrell B."/>
            <person name="Kuspa A."/>
        </authorList>
    </citation>
    <scope>NUCLEOTIDE SEQUENCE [LARGE SCALE GENOMIC DNA]</scope>
    <source>
        <strain evidence="1 2">AX4</strain>
    </source>
</reference>
<sequence length="281" mass="32819">MDIIEQFKNKETIDFINIIESLKLLNLSLSLSENLKCQTICNVLKLKFLKVGYNFFSLFDTFKFKSRETNSLIAGMKGIIEAVEEESNSLENVLLNKNISLDSISNSVNLLISCSNETFEINKEFNESLVKAISLIKNEKSCIKNQIFKIQLEINSIEKEENKKCIKSILYPFFIRGNQFYLSQLKNEKNEKEIFIENIQIVVKNLKQIKKNNNSNINFIENVKNIWSIIYQDFQNLSKISSKQLFLSETKTILLKFEKLRQELNTILVEVKKLENEFKII</sequence>
<keyword evidence="2" id="KW-1185">Reference proteome</keyword>
<dbReference type="InParanoid" id="Q55GE8"/>
<dbReference type="GeneID" id="8616041"/>
<accession>Q55GE8</accession>
<evidence type="ECO:0000313" key="1">
    <source>
        <dbReference type="EMBL" id="EAL73304.1"/>
    </source>
</evidence>
<evidence type="ECO:0000313" key="2">
    <source>
        <dbReference type="Proteomes" id="UP000002195"/>
    </source>
</evidence>
<organism evidence="1 2">
    <name type="scientific">Dictyostelium discoideum</name>
    <name type="common">Social amoeba</name>
    <dbReference type="NCBI Taxonomy" id="44689"/>
    <lineage>
        <taxon>Eukaryota</taxon>
        <taxon>Amoebozoa</taxon>
        <taxon>Evosea</taxon>
        <taxon>Eumycetozoa</taxon>
        <taxon>Dictyostelia</taxon>
        <taxon>Dictyosteliales</taxon>
        <taxon>Dictyosteliaceae</taxon>
        <taxon>Dictyostelium</taxon>
    </lineage>
</organism>
<comment type="caution">
    <text evidence="1">The sequence shown here is derived from an EMBL/GenBank/DDBJ whole genome shotgun (WGS) entry which is preliminary data.</text>
</comment>
<dbReference type="RefSeq" id="XP_647236.1">
    <property type="nucleotide sequence ID" value="XM_642144.1"/>
</dbReference>
<dbReference type="VEuPathDB" id="AmoebaDB:DDB_G0267702"/>
<dbReference type="SMR" id="Q55GE8"/>
<dbReference type="KEGG" id="ddi:DDB_G0267702"/>
<dbReference type="Proteomes" id="UP000002195">
    <property type="component" value="Unassembled WGS sequence"/>
</dbReference>